<name>A0A857J6Q6_9BURK</name>
<keyword evidence="1" id="KW-0378">Hydrolase</keyword>
<gene>
    <name evidence="1" type="ORF">GT347_13560</name>
</gene>
<reference evidence="1 2" key="1">
    <citation type="submission" date="2020-01" db="EMBL/GenBank/DDBJ databases">
        <title>Genome sequencing of strain KACC 21265.</title>
        <authorList>
            <person name="Heo J."/>
            <person name="Kim S.-J."/>
            <person name="Kim J.-S."/>
            <person name="Hong S.-B."/>
            <person name="Kwon S.-W."/>
        </authorList>
    </citation>
    <scope>NUCLEOTIDE SEQUENCE [LARGE SCALE GENOMIC DNA]</scope>
    <source>
        <strain evidence="1 2">KACC 21265</strain>
    </source>
</reference>
<dbReference type="SUPFAM" id="SSF52266">
    <property type="entry name" value="SGNH hydrolase"/>
    <property type="match status" value="1"/>
</dbReference>
<protein>
    <submittedName>
        <fullName evidence="1">SGNH/GDSL hydrolase family protein</fullName>
    </submittedName>
</protein>
<sequence>MLATLAGLSILIIGDSHLANAGYLIDTLQDPLVQAGAKVHTIGVCGSVAGDWTTVKQSDCGGAERVGKGPITFVGSAAATKPVKQLIAADKPDLVVVVMGDTMGGYKQATYPKAWAYSQVSALTKDIASTGTSCVWVGPAWGSEGGQYGKTFDRVKQASEFLAANVAPCSYVDSLAFSKPGQWRTIDGQHFTSTGYKQWGSAIANAIAESPAVAKKK</sequence>
<dbReference type="KEGG" id="xyk:GT347_13560"/>
<dbReference type="RefSeq" id="WP_160552562.1">
    <property type="nucleotide sequence ID" value="NZ_CP047650.1"/>
</dbReference>
<proteinExistence type="predicted"/>
<keyword evidence="2" id="KW-1185">Reference proteome</keyword>
<dbReference type="Proteomes" id="UP000464787">
    <property type="component" value="Chromosome"/>
</dbReference>
<dbReference type="Gene3D" id="3.40.50.1110">
    <property type="entry name" value="SGNH hydrolase"/>
    <property type="match status" value="1"/>
</dbReference>
<accession>A0A857J6Q6</accession>
<evidence type="ECO:0000313" key="1">
    <source>
        <dbReference type="EMBL" id="QHI98923.1"/>
    </source>
</evidence>
<dbReference type="AlphaFoldDB" id="A0A857J6Q6"/>
<dbReference type="EMBL" id="CP047650">
    <property type="protein sequence ID" value="QHI98923.1"/>
    <property type="molecule type" value="Genomic_DNA"/>
</dbReference>
<evidence type="ECO:0000313" key="2">
    <source>
        <dbReference type="Proteomes" id="UP000464787"/>
    </source>
</evidence>
<dbReference type="CDD" id="cd00229">
    <property type="entry name" value="SGNH_hydrolase"/>
    <property type="match status" value="1"/>
</dbReference>
<dbReference type="InterPro" id="IPR036514">
    <property type="entry name" value="SGNH_hydro_sf"/>
</dbReference>
<organism evidence="1 2">
    <name type="scientific">Xylophilus rhododendri</name>
    <dbReference type="NCBI Taxonomy" id="2697032"/>
    <lineage>
        <taxon>Bacteria</taxon>
        <taxon>Pseudomonadati</taxon>
        <taxon>Pseudomonadota</taxon>
        <taxon>Betaproteobacteria</taxon>
        <taxon>Burkholderiales</taxon>
        <taxon>Xylophilus</taxon>
    </lineage>
</organism>
<dbReference type="GO" id="GO:0016788">
    <property type="term" value="F:hydrolase activity, acting on ester bonds"/>
    <property type="evidence" value="ECO:0007669"/>
    <property type="project" value="UniProtKB-ARBA"/>
</dbReference>